<evidence type="ECO:0000256" key="1">
    <source>
        <dbReference type="SAM" id="MobiDB-lite"/>
    </source>
</evidence>
<comment type="caution">
    <text evidence="2">The sequence shown here is derived from an EMBL/GenBank/DDBJ whole genome shotgun (WGS) entry which is preliminary data.</text>
</comment>
<sequence>AALARGEGRAGGGGRAAVEPSLTGLAQVLGSEAAVALPELPGLDGGEGGPSGLGADNAARAAERPPGRGTIHFRCPPHGCRLLRQYFEEPSHTFTADPTYCPFLQLSQLCSFQSAGCFRDAQRCWTRVAARTTTASAEHV</sequence>
<feature type="region of interest" description="Disordered" evidence="1">
    <location>
        <begin position="39"/>
        <end position="70"/>
    </location>
</feature>
<protein>
    <submittedName>
        <fullName evidence="2">Uncharacterized protein</fullName>
    </submittedName>
</protein>
<evidence type="ECO:0000313" key="3">
    <source>
        <dbReference type="Proteomes" id="UP000018936"/>
    </source>
</evidence>
<reference evidence="2 3" key="1">
    <citation type="journal article" date="2013" name="Proc. Natl. Acad. Sci. U.S.A.">
        <title>The king cobra genome reveals dynamic gene evolution and adaptation in the snake venom system.</title>
        <authorList>
            <person name="Vonk F.J."/>
            <person name="Casewell N.R."/>
            <person name="Henkel C.V."/>
            <person name="Heimberg A.M."/>
            <person name="Jansen H.J."/>
            <person name="McCleary R.J."/>
            <person name="Kerkkamp H.M."/>
            <person name="Vos R.A."/>
            <person name="Guerreiro I."/>
            <person name="Calvete J.J."/>
            <person name="Wuster W."/>
            <person name="Woods A.E."/>
            <person name="Logan J.M."/>
            <person name="Harrison R.A."/>
            <person name="Castoe T.A."/>
            <person name="de Koning A.P."/>
            <person name="Pollock D.D."/>
            <person name="Yandell M."/>
            <person name="Calderon D."/>
            <person name="Renjifo C."/>
            <person name="Currier R.B."/>
            <person name="Salgado D."/>
            <person name="Pla D."/>
            <person name="Sanz L."/>
            <person name="Hyder A.S."/>
            <person name="Ribeiro J.M."/>
            <person name="Arntzen J.W."/>
            <person name="van den Thillart G.E."/>
            <person name="Boetzer M."/>
            <person name="Pirovano W."/>
            <person name="Dirks R.P."/>
            <person name="Spaink H.P."/>
            <person name="Duboule D."/>
            <person name="McGlinn E."/>
            <person name="Kini R.M."/>
            <person name="Richardson M.K."/>
        </authorList>
    </citation>
    <scope>NUCLEOTIDE SEQUENCE</scope>
    <source>
        <tissue evidence="2">Blood</tissue>
    </source>
</reference>
<evidence type="ECO:0000313" key="2">
    <source>
        <dbReference type="EMBL" id="ETE58746.1"/>
    </source>
</evidence>
<feature type="compositionally biased region" description="Gly residues" evidence="1">
    <location>
        <begin position="43"/>
        <end position="52"/>
    </location>
</feature>
<organism evidence="2 3">
    <name type="scientific">Ophiophagus hannah</name>
    <name type="common">King cobra</name>
    <name type="synonym">Naja hannah</name>
    <dbReference type="NCBI Taxonomy" id="8665"/>
    <lineage>
        <taxon>Eukaryota</taxon>
        <taxon>Metazoa</taxon>
        <taxon>Chordata</taxon>
        <taxon>Craniata</taxon>
        <taxon>Vertebrata</taxon>
        <taxon>Euteleostomi</taxon>
        <taxon>Lepidosauria</taxon>
        <taxon>Squamata</taxon>
        <taxon>Bifurcata</taxon>
        <taxon>Unidentata</taxon>
        <taxon>Episquamata</taxon>
        <taxon>Toxicofera</taxon>
        <taxon>Serpentes</taxon>
        <taxon>Colubroidea</taxon>
        <taxon>Elapidae</taxon>
        <taxon>Elapinae</taxon>
        <taxon>Ophiophagus</taxon>
    </lineage>
</organism>
<feature type="non-terminal residue" evidence="2">
    <location>
        <position position="140"/>
    </location>
</feature>
<proteinExistence type="predicted"/>
<dbReference type="Proteomes" id="UP000018936">
    <property type="component" value="Unassembled WGS sequence"/>
</dbReference>
<gene>
    <name evidence="2" type="ORF">L345_15533</name>
</gene>
<dbReference type="EMBL" id="AZIM01006336">
    <property type="protein sequence ID" value="ETE58746.1"/>
    <property type="molecule type" value="Genomic_DNA"/>
</dbReference>
<accession>V8N9X5</accession>
<feature type="non-terminal residue" evidence="2">
    <location>
        <position position="1"/>
    </location>
</feature>
<name>V8N9X5_OPHHA</name>
<dbReference type="AlphaFoldDB" id="V8N9X5"/>
<keyword evidence="3" id="KW-1185">Reference proteome</keyword>